<gene>
    <name evidence="13" type="ORF">DL1_20900</name>
</gene>
<dbReference type="AlphaFoldDB" id="A0A074TLS8"/>
<dbReference type="PANTHER" id="PTHR21708">
    <property type="entry name" value="PROBABLE 2-DEHYDROPANTOATE 2-REDUCTASE"/>
    <property type="match status" value="1"/>
</dbReference>
<evidence type="ECO:0000259" key="11">
    <source>
        <dbReference type="Pfam" id="PF02558"/>
    </source>
</evidence>
<dbReference type="Pfam" id="PF02558">
    <property type="entry name" value="ApbA"/>
    <property type="match status" value="1"/>
</dbReference>
<evidence type="ECO:0000256" key="8">
    <source>
        <dbReference type="ARBA" id="ARBA00032024"/>
    </source>
</evidence>
<dbReference type="Gene3D" id="1.10.1040.10">
    <property type="entry name" value="N-(1-d-carboxylethyl)-l-norvaline Dehydrogenase, domain 2"/>
    <property type="match status" value="1"/>
</dbReference>
<keyword evidence="6 10" id="KW-0521">NADP</keyword>
<comment type="caution">
    <text evidence="13">The sequence shown here is derived from an EMBL/GenBank/DDBJ whole genome shotgun (WGS) entry which is preliminary data.</text>
</comment>
<evidence type="ECO:0000256" key="1">
    <source>
        <dbReference type="ARBA" id="ARBA00004994"/>
    </source>
</evidence>
<name>A0A074TLS8_9RHOB</name>
<dbReference type="InterPro" id="IPR013332">
    <property type="entry name" value="KPR_N"/>
</dbReference>
<evidence type="ECO:0000256" key="3">
    <source>
        <dbReference type="ARBA" id="ARBA00013014"/>
    </source>
</evidence>
<evidence type="ECO:0000313" key="13">
    <source>
        <dbReference type="EMBL" id="KEP69948.1"/>
    </source>
</evidence>
<dbReference type="RefSeq" id="WP_038065348.1">
    <property type="nucleotide sequence ID" value="NZ_FOVB01000002.1"/>
</dbReference>
<dbReference type="FunFam" id="1.10.1040.10:FF:000017">
    <property type="entry name" value="2-dehydropantoate 2-reductase"/>
    <property type="match status" value="1"/>
</dbReference>
<organism evidence="13 14">
    <name type="scientific">Thioclava dalianensis</name>
    <dbReference type="NCBI Taxonomy" id="1185766"/>
    <lineage>
        <taxon>Bacteria</taxon>
        <taxon>Pseudomonadati</taxon>
        <taxon>Pseudomonadota</taxon>
        <taxon>Alphaproteobacteria</taxon>
        <taxon>Rhodobacterales</taxon>
        <taxon>Paracoccaceae</taxon>
        <taxon>Thioclava</taxon>
    </lineage>
</organism>
<dbReference type="InterPro" id="IPR051402">
    <property type="entry name" value="KPR-Related"/>
</dbReference>
<feature type="domain" description="Ketopantoate reductase C-terminal" evidence="12">
    <location>
        <begin position="177"/>
        <end position="298"/>
    </location>
</feature>
<comment type="similarity">
    <text evidence="2 10">Belongs to the ketopantoate reductase family.</text>
</comment>
<evidence type="ECO:0000256" key="4">
    <source>
        <dbReference type="ARBA" id="ARBA00019465"/>
    </source>
</evidence>
<dbReference type="STRING" id="1185766.SAMN05216224_102827"/>
<dbReference type="NCBIfam" id="TIGR00745">
    <property type="entry name" value="apbA_panE"/>
    <property type="match status" value="1"/>
</dbReference>
<dbReference type="OrthoDB" id="9793586at2"/>
<dbReference type="EC" id="1.1.1.169" evidence="3 10"/>
<keyword evidence="5 10" id="KW-0566">Pantothenate biosynthesis</keyword>
<dbReference type="GO" id="GO:0015940">
    <property type="term" value="P:pantothenate biosynthetic process"/>
    <property type="evidence" value="ECO:0007669"/>
    <property type="project" value="UniProtKB-UniPathway"/>
</dbReference>
<reference evidence="13 14" key="1">
    <citation type="submission" date="2014-03" db="EMBL/GenBank/DDBJ databases">
        <title>The draft genome sequence of Thioclava dalianensis DLFJ1-1.</title>
        <authorList>
            <person name="Lai Q."/>
            <person name="Shao Z."/>
        </authorList>
    </citation>
    <scope>NUCLEOTIDE SEQUENCE [LARGE SCALE GENOMIC DNA]</scope>
    <source>
        <strain evidence="13 14">DLFJ1-1</strain>
    </source>
</reference>
<dbReference type="PANTHER" id="PTHR21708:SF26">
    <property type="entry name" value="2-DEHYDROPANTOATE 2-REDUCTASE"/>
    <property type="match status" value="1"/>
</dbReference>
<keyword evidence="7 10" id="KW-0560">Oxidoreductase</keyword>
<protein>
    <recommendedName>
        <fullName evidence="4 10">2-dehydropantoate 2-reductase</fullName>
        <ecNumber evidence="3 10">1.1.1.169</ecNumber>
    </recommendedName>
    <alternativeName>
        <fullName evidence="8 10">Ketopantoate reductase</fullName>
    </alternativeName>
</protein>
<dbReference type="GO" id="GO:0005737">
    <property type="term" value="C:cytoplasm"/>
    <property type="evidence" value="ECO:0007669"/>
    <property type="project" value="TreeGrafter"/>
</dbReference>
<evidence type="ECO:0000313" key="14">
    <source>
        <dbReference type="Proteomes" id="UP000027725"/>
    </source>
</evidence>
<evidence type="ECO:0000259" key="12">
    <source>
        <dbReference type="Pfam" id="PF08546"/>
    </source>
</evidence>
<dbReference type="InterPro" id="IPR008927">
    <property type="entry name" value="6-PGluconate_DH-like_C_sf"/>
</dbReference>
<dbReference type="Proteomes" id="UP000027725">
    <property type="component" value="Unassembled WGS sequence"/>
</dbReference>
<dbReference type="GO" id="GO:0008677">
    <property type="term" value="F:2-dehydropantoate 2-reductase activity"/>
    <property type="evidence" value="ECO:0007669"/>
    <property type="project" value="UniProtKB-EC"/>
</dbReference>
<dbReference type="SUPFAM" id="SSF51735">
    <property type="entry name" value="NAD(P)-binding Rossmann-fold domains"/>
    <property type="match status" value="1"/>
</dbReference>
<dbReference type="Gene3D" id="3.40.50.720">
    <property type="entry name" value="NAD(P)-binding Rossmann-like Domain"/>
    <property type="match status" value="1"/>
</dbReference>
<evidence type="ECO:0000256" key="6">
    <source>
        <dbReference type="ARBA" id="ARBA00022857"/>
    </source>
</evidence>
<comment type="function">
    <text evidence="10">Catalyzes the NADPH-dependent reduction of ketopantoate into pantoic acid.</text>
</comment>
<keyword evidence="14" id="KW-1185">Reference proteome</keyword>
<dbReference type="InterPro" id="IPR036291">
    <property type="entry name" value="NAD(P)-bd_dom_sf"/>
</dbReference>
<dbReference type="SUPFAM" id="SSF48179">
    <property type="entry name" value="6-phosphogluconate dehydrogenase C-terminal domain-like"/>
    <property type="match status" value="1"/>
</dbReference>
<dbReference type="InterPro" id="IPR013752">
    <property type="entry name" value="KPA_reductase"/>
</dbReference>
<evidence type="ECO:0000256" key="10">
    <source>
        <dbReference type="RuleBase" id="RU362068"/>
    </source>
</evidence>
<dbReference type="EMBL" id="JHEH01000009">
    <property type="protein sequence ID" value="KEP69948.1"/>
    <property type="molecule type" value="Genomic_DNA"/>
</dbReference>
<dbReference type="Pfam" id="PF08546">
    <property type="entry name" value="ApbA_C"/>
    <property type="match status" value="1"/>
</dbReference>
<dbReference type="InterPro" id="IPR013328">
    <property type="entry name" value="6PGD_dom2"/>
</dbReference>
<dbReference type="InterPro" id="IPR003710">
    <property type="entry name" value="ApbA"/>
</dbReference>
<sequence length="313" mass="32624">MKVAVLGAGAMGSVYGARLARAGADVTLLDVNAAHVDAVNRDGLHIALDEGAAVLPMRAMAPKAFTGPVDLILLFTKVFHTDAALSAIADQIGDAWILSLQNGVGNADRIAAHVDRAKIMIGMTMTPAEFLGPGRVASHGAATTDFYTAEGQADPMLEQVANLLQAGGVTARITPEIHAAIWEKATFNCALNPLCALSNGTPGGVGASPEGRVLADAVVREAIAVAHACGVAASRAHVDELLAHAYAHHLMHEPSMLQDLNARRRTEIDALNGAVVALAERHAIPVPTNQMIVRLISLAEANARFRAAHETHA</sequence>
<evidence type="ECO:0000256" key="7">
    <source>
        <dbReference type="ARBA" id="ARBA00023002"/>
    </source>
</evidence>
<comment type="pathway">
    <text evidence="1 10">Cofactor biosynthesis; (R)-pantothenate biosynthesis; (R)-pantoate from 3-methyl-2-oxobutanoate: step 2/2.</text>
</comment>
<evidence type="ECO:0000256" key="2">
    <source>
        <dbReference type="ARBA" id="ARBA00007870"/>
    </source>
</evidence>
<dbReference type="UniPathway" id="UPA00028">
    <property type="reaction ID" value="UER00004"/>
</dbReference>
<comment type="catalytic activity">
    <reaction evidence="9 10">
        <text>(R)-pantoate + NADP(+) = 2-dehydropantoate + NADPH + H(+)</text>
        <dbReference type="Rhea" id="RHEA:16233"/>
        <dbReference type="ChEBI" id="CHEBI:11561"/>
        <dbReference type="ChEBI" id="CHEBI:15378"/>
        <dbReference type="ChEBI" id="CHEBI:15980"/>
        <dbReference type="ChEBI" id="CHEBI:57783"/>
        <dbReference type="ChEBI" id="CHEBI:58349"/>
        <dbReference type="EC" id="1.1.1.169"/>
    </reaction>
</comment>
<evidence type="ECO:0000256" key="9">
    <source>
        <dbReference type="ARBA" id="ARBA00048793"/>
    </source>
</evidence>
<feature type="domain" description="Ketopantoate reductase N-terminal" evidence="11">
    <location>
        <begin position="3"/>
        <end position="146"/>
    </location>
</feature>
<dbReference type="eggNOG" id="COG1893">
    <property type="taxonomic scope" value="Bacteria"/>
</dbReference>
<proteinExistence type="inferred from homology"/>
<accession>A0A074TLS8</accession>
<evidence type="ECO:0000256" key="5">
    <source>
        <dbReference type="ARBA" id="ARBA00022655"/>
    </source>
</evidence>